<feature type="region of interest" description="Disordered" evidence="5">
    <location>
        <begin position="642"/>
        <end position="672"/>
    </location>
</feature>
<dbReference type="CDD" id="cd06225">
    <property type="entry name" value="HAMP"/>
    <property type="match status" value="1"/>
</dbReference>
<dbReference type="PANTHER" id="PTHR43531">
    <property type="entry name" value="PROTEIN ICFG"/>
    <property type="match status" value="1"/>
</dbReference>
<comment type="subcellular location">
    <subcellularLocation>
        <location evidence="1">Membrane</location>
    </subcellularLocation>
</comment>
<dbReference type="InterPro" id="IPR004090">
    <property type="entry name" value="Chemotax_Me-accpt_rcpt"/>
</dbReference>
<keyword evidence="6" id="KW-1133">Transmembrane helix</keyword>
<dbReference type="PRINTS" id="PR00260">
    <property type="entry name" value="CHEMTRNSDUCR"/>
</dbReference>
<evidence type="ECO:0000256" key="6">
    <source>
        <dbReference type="SAM" id="Phobius"/>
    </source>
</evidence>
<dbReference type="Gene3D" id="1.20.120.30">
    <property type="entry name" value="Aspartate receptor, ligand-binding domain"/>
    <property type="match status" value="2"/>
</dbReference>
<keyword evidence="4" id="KW-0807">Transducer</keyword>
<feature type="transmembrane region" description="Helical" evidence="6">
    <location>
        <begin position="12"/>
        <end position="32"/>
    </location>
</feature>
<dbReference type="eggNOG" id="COG0840">
    <property type="taxonomic scope" value="Bacteria"/>
</dbReference>
<dbReference type="InterPro" id="IPR025991">
    <property type="entry name" value="Chemoreceptor_zinc-bind_dom"/>
</dbReference>
<dbReference type="PROSITE" id="PS50885">
    <property type="entry name" value="HAMP"/>
    <property type="match status" value="1"/>
</dbReference>
<dbReference type="Pfam" id="PF00015">
    <property type="entry name" value="MCPsignal"/>
    <property type="match status" value="1"/>
</dbReference>
<feature type="domain" description="Methyl-accepting transducer" evidence="7">
    <location>
        <begin position="395"/>
        <end position="610"/>
    </location>
</feature>
<evidence type="ECO:0000256" key="4">
    <source>
        <dbReference type="PROSITE-ProRule" id="PRU00284"/>
    </source>
</evidence>
<evidence type="ECO:0000256" key="2">
    <source>
        <dbReference type="ARBA" id="ARBA00022500"/>
    </source>
</evidence>
<dbReference type="RefSeq" id="WP_014323151.1">
    <property type="nucleotide sequence ID" value="NC_016803.1"/>
</dbReference>
<evidence type="ECO:0000256" key="3">
    <source>
        <dbReference type="ARBA" id="ARBA00029447"/>
    </source>
</evidence>
<dbReference type="CDD" id="cd11386">
    <property type="entry name" value="MCP_signal"/>
    <property type="match status" value="1"/>
</dbReference>
<dbReference type="GO" id="GO:0005886">
    <property type="term" value="C:plasma membrane"/>
    <property type="evidence" value="ECO:0007669"/>
    <property type="project" value="TreeGrafter"/>
</dbReference>
<keyword evidence="6" id="KW-0812">Transmembrane</keyword>
<dbReference type="InterPro" id="IPR004089">
    <property type="entry name" value="MCPsignal_dom"/>
</dbReference>
<organism evidence="9 10">
    <name type="scientific">Pseudodesulfovibrio mercurii</name>
    <dbReference type="NCBI Taxonomy" id="641491"/>
    <lineage>
        <taxon>Bacteria</taxon>
        <taxon>Pseudomonadati</taxon>
        <taxon>Thermodesulfobacteriota</taxon>
        <taxon>Desulfovibrionia</taxon>
        <taxon>Desulfovibrionales</taxon>
        <taxon>Desulfovibrionaceae</taxon>
    </lineage>
</organism>
<accession>F0JCP5</accession>
<dbReference type="SMART" id="SM00283">
    <property type="entry name" value="MA"/>
    <property type="match status" value="1"/>
</dbReference>
<dbReference type="PROSITE" id="PS50111">
    <property type="entry name" value="CHEMOTAXIS_TRANSDUC_2"/>
    <property type="match status" value="1"/>
</dbReference>
<evidence type="ECO:0000256" key="5">
    <source>
        <dbReference type="SAM" id="MobiDB-lite"/>
    </source>
</evidence>
<evidence type="ECO:0000259" key="8">
    <source>
        <dbReference type="PROSITE" id="PS50885"/>
    </source>
</evidence>
<dbReference type="SMART" id="SM00304">
    <property type="entry name" value="HAMP"/>
    <property type="match status" value="1"/>
</dbReference>
<feature type="domain" description="HAMP" evidence="8">
    <location>
        <begin position="338"/>
        <end position="390"/>
    </location>
</feature>
<keyword evidence="6" id="KW-0472">Membrane</keyword>
<dbReference type="EMBL" id="CP003220">
    <property type="protein sequence ID" value="EGB15725.1"/>
    <property type="molecule type" value="Genomic_DNA"/>
</dbReference>
<dbReference type="Pfam" id="PF00672">
    <property type="entry name" value="HAMP"/>
    <property type="match status" value="1"/>
</dbReference>
<dbReference type="KEGG" id="ddn:DND132_2522"/>
<dbReference type="GO" id="GO:0004888">
    <property type="term" value="F:transmembrane signaling receptor activity"/>
    <property type="evidence" value="ECO:0007669"/>
    <property type="project" value="InterPro"/>
</dbReference>
<keyword evidence="10" id="KW-1185">Reference proteome</keyword>
<gene>
    <name evidence="9" type="ORF">DND132_2522</name>
</gene>
<dbReference type="Pfam" id="PF13682">
    <property type="entry name" value="CZB"/>
    <property type="match status" value="2"/>
</dbReference>
<reference evidence="9 10" key="1">
    <citation type="journal article" date="2011" name="J. Bacteriol.">
        <title>Genome sequence of the mercury-methylating strain Desulfovibrio desulfuricans ND132.</title>
        <authorList>
            <person name="Brown S.D."/>
            <person name="Gilmour C.C."/>
            <person name="Kucken A.M."/>
            <person name="Wall J.D."/>
            <person name="Elias D.A."/>
            <person name="Brandt C.C."/>
            <person name="Podar M."/>
            <person name="Chertkov O."/>
            <person name="Held B."/>
            <person name="Bruce D.C."/>
            <person name="Detter J.C."/>
            <person name="Tapia R."/>
            <person name="Han C.S."/>
            <person name="Goodwin L.A."/>
            <person name="Cheng J.F."/>
            <person name="Pitluck S."/>
            <person name="Woyke T."/>
            <person name="Mikhailova N."/>
            <person name="Ivanova N.N."/>
            <person name="Han J."/>
            <person name="Lucas S."/>
            <person name="Lapidus A.L."/>
            <person name="Land M.L."/>
            <person name="Hauser L.J."/>
            <person name="Palumbo A.V."/>
        </authorList>
    </citation>
    <scope>NUCLEOTIDE SEQUENCE [LARGE SCALE GENOMIC DNA]</scope>
    <source>
        <strain evidence="9 10">ND132</strain>
    </source>
</reference>
<dbReference type="Gene3D" id="1.10.287.950">
    <property type="entry name" value="Methyl-accepting chemotaxis protein"/>
    <property type="match status" value="1"/>
</dbReference>
<protein>
    <submittedName>
        <fullName evidence="9">Methyl-accepting chemotaxis sensory transducer</fullName>
    </submittedName>
</protein>
<dbReference type="GO" id="GO:0007165">
    <property type="term" value="P:signal transduction"/>
    <property type="evidence" value="ECO:0007669"/>
    <property type="project" value="UniProtKB-KW"/>
</dbReference>
<dbReference type="Proteomes" id="UP000007845">
    <property type="component" value="Chromosome"/>
</dbReference>
<dbReference type="STRING" id="641491.DND132_2522"/>
<evidence type="ECO:0000256" key="1">
    <source>
        <dbReference type="ARBA" id="ARBA00004370"/>
    </source>
</evidence>
<dbReference type="InterPro" id="IPR003660">
    <property type="entry name" value="HAMP_dom"/>
</dbReference>
<dbReference type="InterPro" id="IPR051310">
    <property type="entry name" value="MCP_chemotaxis"/>
</dbReference>
<name>F0JCP5_9BACT</name>
<comment type="similarity">
    <text evidence="3">Belongs to the methyl-accepting chemotaxis (MCP) protein family.</text>
</comment>
<dbReference type="SMR" id="F0JCP5"/>
<evidence type="ECO:0000259" key="7">
    <source>
        <dbReference type="PROSITE" id="PS50111"/>
    </source>
</evidence>
<dbReference type="PANTHER" id="PTHR43531:SF11">
    <property type="entry name" value="METHYL-ACCEPTING CHEMOTAXIS PROTEIN 3"/>
    <property type="match status" value="1"/>
</dbReference>
<dbReference type="OrthoDB" id="5342522at2"/>
<dbReference type="GO" id="GO:0006935">
    <property type="term" value="P:chemotaxis"/>
    <property type="evidence" value="ECO:0007669"/>
    <property type="project" value="UniProtKB-KW"/>
</dbReference>
<keyword evidence="2" id="KW-0145">Chemotaxis</keyword>
<dbReference type="AlphaFoldDB" id="F0JCP5"/>
<sequence>MGWKDCKLCYKFGFGFGSVLLLLLVLGGWSLFGISGIVDNAREVITGNKLRGNFTQKVVDHLKWSEKVNELLADSHVHELHVQTDPHQCAFGKWFYSDARTEAEKLVPGLKPLMAEIEGFHNKLHESAVEIAKLYAPADVELGAFLRDKKLDHLRWMGRVKDALIDPQATGTGVQTDPHQCAFGKWLYSDDTVRRMKEDPAFGALVQKIFEPHRSLHESAAEIDKELASDNRAGAREWYRDITGPLGEETLAAIDGVLGLNDARIEGYEAAKAVYTGTTVPALNKVQELLNKSMDLIAANIMTDQEMLTKAASTRMGVMVFGLVSVLVGVLLAWIIARGIVVPLRKGMDFAKTVSTGDLTATVDLDQKDEVGQLADALSGMADQLNRVVADVNSATDSVSSGSEELSASAQSLSQSVVEQSSSIEQISASMEEMSAGVRANARSAQETETIASKAAEGARESGVAVEEALDALKSIAERITIIQEIARQTNLLALNAAIEAARAGEHGKGFAVVAAEVRKLAERSGKAAEEIGGLSTASMGVADRAGRMLDELVPQIGRTAELVREIAASSLEQDKGVTEIGAAITQLDDVVQGNASASEEMASTAEELSAQAQMLADAMTFFKVASGGGRTTVSVRRAARGSLPAAGPGQGRSVAGGVDLNMEPGGEFDRL</sequence>
<feature type="transmembrane region" description="Helical" evidence="6">
    <location>
        <begin position="316"/>
        <end position="337"/>
    </location>
</feature>
<dbReference type="SUPFAM" id="SSF58104">
    <property type="entry name" value="Methyl-accepting chemotaxis protein (MCP) signaling domain"/>
    <property type="match status" value="1"/>
</dbReference>
<dbReference type="HOGENOM" id="CLU_000445_107_16_7"/>
<proteinExistence type="inferred from homology"/>
<evidence type="ECO:0000313" key="10">
    <source>
        <dbReference type="Proteomes" id="UP000007845"/>
    </source>
</evidence>
<evidence type="ECO:0000313" key="9">
    <source>
        <dbReference type="EMBL" id="EGB15725.1"/>
    </source>
</evidence>
<dbReference type="FunFam" id="1.10.287.950:FF:000001">
    <property type="entry name" value="Methyl-accepting chemotaxis sensory transducer"/>
    <property type="match status" value="1"/>
</dbReference>